<organism evidence="1 2">
    <name type="scientific">Nephila pilipes</name>
    <name type="common">Giant wood spider</name>
    <name type="synonym">Nephila maculata</name>
    <dbReference type="NCBI Taxonomy" id="299642"/>
    <lineage>
        <taxon>Eukaryota</taxon>
        <taxon>Metazoa</taxon>
        <taxon>Ecdysozoa</taxon>
        <taxon>Arthropoda</taxon>
        <taxon>Chelicerata</taxon>
        <taxon>Arachnida</taxon>
        <taxon>Araneae</taxon>
        <taxon>Araneomorphae</taxon>
        <taxon>Entelegynae</taxon>
        <taxon>Araneoidea</taxon>
        <taxon>Nephilidae</taxon>
        <taxon>Nephila</taxon>
    </lineage>
</organism>
<dbReference type="EMBL" id="BMAW01054068">
    <property type="protein sequence ID" value="GFS94299.1"/>
    <property type="molecule type" value="Genomic_DNA"/>
</dbReference>
<name>A0A8X6N5E1_NEPPI</name>
<evidence type="ECO:0000313" key="1">
    <source>
        <dbReference type="EMBL" id="GFS94299.1"/>
    </source>
</evidence>
<keyword evidence="2" id="KW-1185">Reference proteome</keyword>
<protein>
    <submittedName>
        <fullName evidence="1">RNase H domain-containing protein</fullName>
    </submittedName>
</protein>
<proteinExistence type="predicted"/>
<reference evidence="1" key="1">
    <citation type="submission" date="2020-08" db="EMBL/GenBank/DDBJ databases">
        <title>Multicomponent nature underlies the extraordinary mechanical properties of spider dragline silk.</title>
        <authorList>
            <person name="Kono N."/>
            <person name="Nakamura H."/>
            <person name="Mori M."/>
            <person name="Yoshida Y."/>
            <person name="Ohtoshi R."/>
            <person name="Malay A.D."/>
            <person name="Moran D.A.P."/>
            <person name="Tomita M."/>
            <person name="Numata K."/>
            <person name="Arakawa K."/>
        </authorList>
    </citation>
    <scope>NUCLEOTIDE SEQUENCE</scope>
</reference>
<evidence type="ECO:0000313" key="2">
    <source>
        <dbReference type="Proteomes" id="UP000887013"/>
    </source>
</evidence>
<dbReference type="OrthoDB" id="6433900at2759"/>
<comment type="caution">
    <text evidence="1">The sequence shown here is derived from an EMBL/GenBank/DDBJ whole genome shotgun (WGS) entry which is preliminary data.</text>
</comment>
<gene>
    <name evidence="1" type="ORF">NPIL_439151</name>
</gene>
<dbReference type="Proteomes" id="UP000887013">
    <property type="component" value="Unassembled WGS sequence"/>
</dbReference>
<dbReference type="AlphaFoldDB" id="A0A8X6N5E1"/>
<sequence>MSRRMYCLKSGIVCLQWIPSHVWAYGNEVANLLAGEGSELPTAPSTELRTSEVHSLFLANINTTWRTPPLHGWYVAKSPRLSLQCSCLRFAQTTLSGLRTVTLRV</sequence>
<accession>A0A8X6N5E1</accession>